<protein>
    <submittedName>
        <fullName evidence="3">Uncharacterized protein</fullName>
    </submittedName>
</protein>
<dbReference type="KEGG" id="vpi:BW732_08835"/>
<dbReference type="NCBIfam" id="NF038025">
    <property type="entry name" value="dapto_LiaX"/>
    <property type="match status" value="1"/>
</dbReference>
<dbReference type="Pfam" id="PF13349">
    <property type="entry name" value="DUF4097"/>
    <property type="match status" value="1"/>
</dbReference>
<feature type="domain" description="DUF4097" evidence="1">
    <location>
        <begin position="282"/>
        <end position="489"/>
    </location>
</feature>
<organism evidence="3 4">
    <name type="scientific">Vagococcus penaei</name>
    <dbReference type="NCBI Taxonomy" id="633807"/>
    <lineage>
        <taxon>Bacteria</taxon>
        <taxon>Bacillati</taxon>
        <taxon>Bacillota</taxon>
        <taxon>Bacilli</taxon>
        <taxon>Lactobacillales</taxon>
        <taxon>Enterococcaceae</taxon>
        <taxon>Vagococcus</taxon>
    </lineage>
</organism>
<dbReference type="EMBL" id="CP019609">
    <property type="protein sequence ID" value="AQP54315.1"/>
    <property type="molecule type" value="Genomic_DNA"/>
</dbReference>
<reference evidence="3 4" key="1">
    <citation type="journal article" date="2010" name="Int. J. Syst. Evol. Microbiol.">
        <title>Vagococcus penaei sp. nov., isolated from spoilage microbiota of cooked shrimp (Penaeus vannamei).</title>
        <authorList>
            <person name="Jaffres E."/>
            <person name="Prevost H."/>
            <person name="Rossero A."/>
            <person name="Joffraud J.J."/>
            <person name="Dousset X."/>
        </authorList>
    </citation>
    <scope>NUCLEOTIDE SEQUENCE [LARGE SCALE GENOMIC DNA]</scope>
    <source>
        <strain evidence="3 4">CD276</strain>
    </source>
</reference>
<feature type="domain" description="YvlB/LiaX N-terminal" evidence="2">
    <location>
        <begin position="3"/>
        <end position="32"/>
    </location>
</feature>
<dbReference type="InterPro" id="IPR025164">
    <property type="entry name" value="Toastrack_DUF4097"/>
</dbReference>
<evidence type="ECO:0000259" key="2">
    <source>
        <dbReference type="Pfam" id="PF22746"/>
    </source>
</evidence>
<sequence>MQERERILELVKKGIITTEEALVLLENSAVEKDEKIVVDEAASVKKAQLHNEPTAEESEKLEQKYEALVEEVNLLSVKLDHNAEGIQRIQRQLREKEDGIMVINTMEELDELTAEHAANRLTLEADINELKRELADLEEEKSILLTELNRVKQEQKTLKKDDFLSQFDIPEDWKQQTSEAFNQVTDKVGTAGSQIGQLLKKTLKSVNDNIDWKDVNVKVPGLVSQSFSHEFVYPNNTATIISVKVANGDVIFKTWDQPDVKIESDIKLYGKMTGESALESFLERSHIDVTDEKIDFQVPNKRVKIDMVVYLPERTYDYMSVKMLNGDIHLEKLELTDVYLKTTNGDMTVQNVSATMVEVEGVNGDVNAKNSLIDSLVGNLMNGDISIKGAVSNVDVSLINGDIKLTAMTDSIHHVDISLVNGTIKVAVPASVGLDALVKTNLGSIKNRLENIDIIRESREKTNQKVEFRREESEKIATLRLATTTGTIYLKDTEN</sequence>
<dbReference type="InterPro" id="IPR053959">
    <property type="entry name" value="YvlB/LiaX_N"/>
</dbReference>
<dbReference type="STRING" id="633807.BW732_08835"/>
<dbReference type="Proteomes" id="UP000188246">
    <property type="component" value="Chromosome"/>
</dbReference>
<dbReference type="RefSeq" id="WP_077276391.1">
    <property type="nucleotide sequence ID" value="NZ_CP019609.1"/>
</dbReference>
<dbReference type="Pfam" id="PF22746">
    <property type="entry name" value="SHOCT-like_DUF2089-C"/>
    <property type="match status" value="1"/>
</dbReference>
<dbReference type="AlphaFoldDB" id="A0A1Q2D7P3"/>
<proteinExistence type="predicted"/>
<evidence type="ECO:0000259" key="1">
    <source>
        <dbReference type="Pfam" id="PF13349"/>
    </source>
</evidence>
<evidence type="ECO:0000313" key="3">
    <source>
        <dbReference type="EMBL" id="AQP54315.1"/>
    </source>
</evidence>
<name>A0A1Q2D7P3_9ENTE</name>
<evidence type="ECO:0000313" key="4">
    <source>
        <dbReference type="Proteomes" id="UP000188246"/>
    </source>
</evidence>
<dbReference type="InterPro" id="IPR058219">
    <property type="entry name" value="LiaX"/>
</dbReference>
<gene>
    <name evidence="3" type="ORF">BW732_08835</name>
</gene>
<dbReference type="OrthoDB" id="2240743at2"/>
<accession>A0A1Q2D7P3</accession>
<keyword evidence="4" id="KW-1185">Reference proteome</keyword>